<evidence type="ECO:0000256" key="5">
    <source>
        <dbReference type="ARBA" id="ARBA00023002"/>
    </source>
</evidence>
<feature type="region of interest" description="Disordered" evidence="12">
    <location>
        <begin position="417"/>
        <end position="474"/>
    </location>
</feature>
<dbReference type="InterPro" id="IPR011706">
    <property type="entry name" value="Cu-oxidase_C"/>
</dbReference>
<sequence>MSANARTLSVSGHDRTVCRSRLSRRDFLRLSGGAALALGIASGLPPWLGRVRAATPHLMSGGPLPLPGQSGLFGLLSPTGPFTLAAMPQTGLLPVTGGPMLAYTAEHQGRVCHNPVLVLDKGQDFAVRMVNGLGSLGPAPGGGVHGSHGDHGGDAPSGPVTIIHWHGVDCPWRQAGHPMYAVGPGEHYDYAFPITNRAGTYWYHPHPHGDTARQACLGLASFFIVRDDEERAFARELDLTLGTTDIPLVLQDKRIGGDGELVYAPTRDELFMGYLGDRVLVNGAHLPTLSASTRLYRFRLLNGSTARIFNLAFTGGSGAGKAGARVPMTLIANDGGFLPAPRRVERLFLAPGERAEVLLDLRAMEPGEQVWLRNLAFDPMHNEMEHGSDGAGHGAAGAAHMGEAVAAGATDGVEMCHDGSMHHGMNRATMPAVTAPPFRPSAQSGQGGQGGHAGHGGAPAASGAHGQSDGLAEGGDYPILRVSVDRAERYDRNVPERLAAPDEPVSAVDGPSAFTRALRLEADGKRWTIAGETFAMDRFPITVPERRREAWAMENAVRSMPHPMHLHGYFLRVRERRGSPAQVRAQAMDDTGRLPTDLGLKDTVLVWPGETVLADVDFGSPAYPGEQIFLFHCHNLEHEDQGMMVNVRLP</sequence>
<dbReference type="InterPro" id="IPR008972">
    <property type="entry name" value="Cupredoxin"/>
</dbReference>
<feature type="compositionally biased region" description="Low complexity" evidence="12">
    <location>
        <begin position="458"/>
        <end position="468"/>
    </location>
</feature>
<comment type="subunit">
    <text evidence="2">Monomer.</text>
</comment>
<dbReference type="InterPro" id="IPR045087">
    <property type="entry name" value="Cu-oxidase_fam"/>
</dbReference>
<dbReference type="PANTHER" id="PTHR48267:SF1">
    <property type="entry name" value="BILIRUBIN OXIDASE"/>
    <property type="match status" value="1"/>
</dbReference>
<dbReference type="Gene3D" id="2.60.40.420">
    <property type="entry name" value="Cupredoxins - blue copper proteins"/>
    <property type="match status" value="3"/>
</dbReference>
<dbReference type="PROSITE" id="PS00080">
    <property type="entry name" value="MULTICOPPER_OXIDASE2"/>
    <property type="match status" value="1"/>
</dbReference>
<keyword evidence="17" id="KW-1185">Reference proteome</keyword>
<evidence type="ECO:0000256" key="4">
    <source>
        <dbReference type="ARBA" id="ARBA00022723"/>
    </source>
</evidence>
<feature type="compositionally biased region" description="Gly residues" evidence="12">
    <location>
        <begin position="445"/>
        <end position="457"/>
    </location>
</feature>
<dbReference type="Pfam" id="PF07732">
    <property type="entry name" value="Cu-oxidase_3"/>
    <property type="match status" value="1"/>
</dbReference>
<name>A0ABS0J678_9BACT</name>
<evidence type="ECO:0000256" key="3">
    <source>
        <dbReference type="ARBA" id="ARBA00011771"/>
    </source>
</evidence>
<comment type="catalytic activity">
    <reaction evidence="11">
        <text>4 Cu(+) + O2 + 4 H(+) = 4 Cu(2+) + 2 H2O</text>
        <dbReference type="Rhea" id="RHEA:30083"/>
        <dbReference type="ChEBI" id="CHEBI:15377"/>
        <dbReference type="ChEBI" id="CHEBI:15378"/>
        <dbReference type="ChEBI" id="CHEBI:15379"/>
        <dbReference type="ChEBI" id="CHEBI:29036"/>
        <dbReference type="ChEBI" id="CHEBI:49552"/>
        <dbReference type="EC" id="1.16.3.4"/>
    </reaction>
    <physiologicalReaction direction="left-to-right" evidence="11">
        <dbReference type="Rhea" id="RHEA:30084"/>
    </physiologicalReaction>
</comment>
<keyword evidence="5" id="KW-0560">Oxidoreductase</keyword>
<protein>
    <recommendedName>
        <fullName evidence="8">Multicopper oxidase CueO</fullName>
        <ecNumber evidence="7">1.16.3.4</ecNumber>
    </recommendedName>
    <alternativeName>
        <fullName evidence="9">Copper efflux oxidase</fullName>
    </alternativeName>
    <alternativeName>
        <fullName evidence="10">Cuprous oxidase</fullName>
    </alternativeName>
</protein>
<dbReference type="PANTHER" id="PTHR48267">
    <property type="entry name" value="CUPREDOXIN SUPERFAMILY PROTEIN"/>
    <property type="match status" value="1"/>
</dbReference>
<evidence type="ECO:0000259" key="14">
    <source>
        <dbReference type="Pfam" id="PF07731"/>
    </source>
</evidence>
<keyword evidence="13" id="KW-1133">Transmembrane helix</keyword>
<evidence type="ECO:0000256" key="10">
    <source>
        <dbReference type="ARBA" id="ARBA00043090"/>
    </source>
</evidence>
<evidence type="ECO:0000313" key="17">
    <source>
        <dbReference type="Proteomes" id="UP001194469"/>
    </source>
</evidence>
<keyword evidence="6" id="KW-0408">Iron</keyword>
<evidence type="ECO:0000256" key="11">
    <source>
        <dbReference type="ARBA" id="ARBA00048092"/>
    </source>
</evidence>
<dbReference type="EMBL" id="VRYY01000431">
    <property type="protein sequence ID" value="MBG3877973.1"/>
    <property type="molecule type" value="Genomic_DNA"/>
</dbReference>
<evidence type="ECO:0000259" key="15">
    <source>
        <dbReference type="Pfam" id="PF07732"/>
    </source>
</evidence>
<evidence type="ECO:0000256" key="1">
    <source>
        <dbReference type="ARBA" id="ARBA00004418"/>
    </source>
</evidence>
<evidence type="ECO:0000256" key="6">
    <source>
        <dbReference type="ARBA" id="ARBA00023014"/>
    </source>
</evidence>
<evidence type="ECO:0000256" key="8">
    <source>
        <dbReference type="ARBA" id="ARBA00041027"/>
    </source>
</evidence>
<keyword evidence="13" id="KW-0472">Membrane</keyword>
<keyword evidence="13" id="KW-0812">Transmembrane</keyword>
<dbReference type="Pfam" id="PF07731">
    <property type="entry name" value="Cu-oxidase_2"/>
    <property type="match status" value="1"/>
</dbReference>
<dbReference type="InterPro" id="IPR002355">
    <property type="entry name" value="Cu_oxidase_Cu_BS"/>
</dbReference>
<evidence type="ECO:0000256" key="2">
    <source>
        <dbReference type="ARBA" id="ARBA00011245"/>
    </source>
</evidence>
<proteinExistence type="predicted"/>
<dbReference type="InterPro" id="IPR019546">
    <property type="entry name" value="TAT_signal_bac_arc"/>
</dbReference>
<feature type="domain" description="Plastocyanin-like" evidence="14">
    <location>
        <begin position="525"/>
        <end position="647"/>
    </location>
</feature>
<evidence type="ECO:0000256" key="9">
    <source>
        <dbReference type="ARBA" id="ARBA00042896"/>
    </source>
</evidence>
<evidence type="ECO:0000256" key="13">
    <source>
        <dbReference type="SAM" id="Phobius"/>
    </source>
</evidence>
<feature type="transmembrane region" description="Helical" evidence="13">
    <location>
        <begin position="27"/>
        <end position="48"/>
    </location>
</feature>
<comment type="caution">
    <text evidence="16">The sequence shown here is derived from an EMBL/GenBank/DDBJ whole genome shotgun (WGS) entry which is preliminary data.</text>
</comment>
<dbReference type="NCBIfam" id="TIGR01409">
    <property type="entry name" value="TAT_signal_seq"/>
    <property type="match status" value="1"/>
</dbReference>
<dbReference type="Proteomes" id="UP001194469">
    <property type="component" value="Unassembled WGS sequence"/>
</dbReference>
<reference evidence="16 17" key="1">
    <citation type="submission" date="2019-08" db="EMBL/GenBank/DDBJ databases">
        <authorList>
            <person name="Luo N."/>
        </authorList>
    </citation>
    <scope>NUCLEOTIDE SEQUENCE [LARGE SCALE GENOMIC DNA]</scope>
    <source>
        <strain evidence="16 17">NCIMB 9442</strain>
    </source>
</reference>
<keyword evidence="6" id="KW-0411">Iron-sulfur</keyword>
<dbReference type="InterPro" id="IPR011707">
    <property type="entry name" value="Cu-oxidase-like_N"/>
</dbReference>
<keyword evidence="4" id="KW-0479">Metal-binding</keyword>
<evidence type="ECO:0000256" key="7">
    <source>
        <dbReference type="ARBA" id="ARBA00038978"/>
    </source>
</evidence>
<gene>
    <name evidence="16" type="ORF">FVW20_13390</name>
</gene>
<dbReference type="SUPFAM" id="SSF49503">
    <property type="entry name" value="Cupredoxins"/>
    <property type="match status" value="3"/>
</dbReference>
<dbReference type="PROSITE" id="PS51318">
    <property type="entry name" value="TAT"/>
    <property type="match status" value="1"/>
</dbReference>
<dbReference type="RefSeq" id="WP_196610000.1">
    <property type="nucleotide sequence ID" value="NZ_VRYY01000431.1"/>
</dbReference>
<feature type="domain" description="Plastocyanin-like" evidence="15">
    <location>
        <begin position="161"/>
        <end position="229"/>
    </location>
</feature>
<comment type="subunit">
    <text evidence="3">Heterodimer of a large and a small subunit.</text>
</comment>
<accession>A0ABS0J678</accession>
<evidence type="ECO:0000256" key="12">
    <source>
        <dbReference type="SAM" id="MobiDB-lite"/>
    </source>
</evidence>
<dbReference type="EC" id="1.16.3.4" evidence="7"/>
<evidence type="ECO:0000313" key="16">
    <source>
        <dbReference type="EMBL" id="MBG3877973.1"/>
    </source>
</evidence>
<dbReference type="InterPro" id="IPR006311">
    <property type="entry name" value="TAT_signal"/>
</dbReference>
<comment type="subcellular location">
    <subcellularLocation>
        <location evidence="1">Periplasm</location>
    </subcellularLocation>
</comment>
<organism evidence="16 17">
    <name type="scientific">Nitratidesulfovibrio oxamicus</name>
    <dbReference type="NCBI Taxonomy" id="32016"/>
    <lineage>
        <taxon>Bacteria</taxon>
        <taxon>Pseudomonadati</taxon>
        <taxon>Thermodesulfobacteriota</taxon>
        <taxon>Desulfovibrionia</taxon>
        <taxon>Desulfovibrionales</taxon>
        <taxon>Desulfovibrionaceae</taxon>
        <taxon>Nitratidesulfovibrio</taxon>
    </lineage>
</organism>